<dbReference type="RefSeq" id="WP_075080296.1">
    <property type="nucleotide sequence ID" value="NZ_BDCO01000002.1"/>
</dbReference>
<dbReference type="SUPFAM" id="SSF53822">
    <property type="entry name" value="Periplasmic binding protein-like I"/>
    <property type="match status" value="1"/>
</dbReference>
<keyword evidence="2" id="KW-0805">Transcription regulation</keyword>
<dbReference type="STRING" id="690879.TSACC_23116"/>
<evidence type="ECO:0000256" key="2">
    <source>
        <dbReference type="ARBA" id="ARBA00023015"/>
    </source>
</evidence>
<feature type="domain" description="HTH gntR-type" evidence="5">
    <location>
        <begin position="7"/>
        <end position="74"/>
    </location>
</feature>
<dbReference type="SMART" id="SM00345">
    <property type="entry name" value="HTH_GNTR"/>
    <property type="match status" value="1"/>
</dbReference>
<dbReference type="InterPro" id="IPR000524">
    <property type="entry name" value="Tscrpt_reg_HTH_GntR"/>
</dbReference>
<dbReference type="Gene3D" id="1.10.10.10">
    <property type="entry name" value="Winged helix-like DNA-binding domain superfamily/Winged helix DNA-binding domain"/>
    <property type="match status" value="1"/>
</dbReference>
<dbReference type="Pfam" id="PF13377">
    <property type="entry name" value="Peripla_BP_3"/>
    <property type="match status" value="1"/>
</dbReference>
<dbReference type="InterPro" id="IPR036388">
    <property type="entry name" value="WH-like_DNA-bd_sf"/>
</dbReference>
<dbReference type="AlphaFoldDB" id="A0A146GD62"/>
<dbReference type="PANTHER" id="PTHR30146:SF148">
    <property type="entry name" value="HTH-TYPE TRANSCRIPTIONAL REPRESSOR PURR-RELATED"/>
    <property type="match status" value="1"/>
</dbReference>
<protein>
    <submittedName>
        <fullName evidence="6">DNA-binding transcriptional regulator, LacI/PurR family</fullName>
    </submittedName>
</protein>
<evidence type="ECO:0000313" key="7">
    <source>
        <dbReference type="Proteomes" id="UP000076023"/>
    </source>
</evidence>
<reference evidence="7" key="1">
    <citation type="journal article" date="2017" name="Genome Announc.">
        <title>Draft Genome Sequence of Terrimicrobium sacchariphilum NM-5T, a Facultative Anaerobic Soil Bacterium of the Class Spartobacteria.</title>
        <authorList>
            <person name="Qiu Y.L."/>
            <person name="Tourlousse D.M."/>
            <person name="Matsuura N."/>
            <person name="Ohashi A."/>
            <person name="Sekiguchi Y."/>
        </authorList>
    </citation>
    <scope>NUCLEOTIDE SEQUENCE [LARGE SCALE GENOMIC DNA]</scope>
    <source>
        <strain evidence="7">NM-5</strain>
    </source>
</reference>
<accession>A0A146GD62</accession>
<comment type="caution">
    <text evidence="6">The sequence shown here is derived from an EMBL/GenBank/DDBJ whole genome shotgun (WGS) entry which is preliminary data.</text>
</comment>
<proteinExistence type="predicted"/>
<keyword evidence="1" id="KW-0678">Repressor</keyword>
<evidence type="ECO:0000259" key="5">
    <source>
        <dbReference type="PROSITE" id="PS50949"/>
    </source>
</evidence>
<dbReference type="SUPFAM" id="SSF46785">
    <property type="entry name" value="Winged helix' DNA-binding domain"/>
    <property type="match status" value="1"/>
</dbReference>
<dbReference type="GO" id="GO:0003700">
    <property type="term" value="F:DNA-binding transcription factor activity"/>
    <property type="evidence" value="ECO:0007669"/>
    <property type="project" value="InterPro"/>
</dbReference>
<evidence type="ECO:0000256" key="3">
    <source>
        <dbReference type="ARBA" id="ARBA00023125"/>
    </source>
</evidence>
<dbReference type="PROSITE" id="PS50949">
    <property type="entry name" value="HTH_GNTR"/>
    <property type="match status" value="1"/>
</dbReference>
<dbReference type="PRINTS" id="PR00035">
    <property type="entry name" value="HTHGNTR"/>
</dbReference>
<dbReference type="InterPro" id="IPR028082">
    <property type="entry name" value="Peripla_BP_I"/>
</dbReference>
<dbReference type="Proteomes" id="UP000076023">
    <property type="component" value="Unassembled WGS sequence"/>
</dbReference>
<gene>
    <name evidence="6" type="ORF">TSACC_23116</name>
</gene>
<dbReference type="EMBL" id="BDCO01000002">
    <property type="protein sequence ID" value="GAT34684.1"/>
    <property type="molecule type" value="Genomic_DNA"/>
</dbReference>
<dbReference type="CDD" id="cd07377">
    <property type="entry name" value="WHTH_GntR"/>
    <property type="match status" value="1"/>
</dbReference>
<dbReference type="InterPro" id="IPR046335">
    <property type="entry name" value="LacI/GalR-like_sensor"/>
</dbReference>
<keyword evidence="7" id="KW-1185">Reference proteome</keyword>
<evidence type="ECO:0000313" key="6">
    <source>
        <dbReference type="EMBL" id="GAT34684.1"/>
    </source>
</evidence>
<dbReference type="InterPro" id="IPR036390">
    <property type="entry name" value="WH_DNA-bd_sf"/>
</dbReference>
<keyword evidence="3 6" id="KW-0238">DNA-binding</keyword>
<dbReference type="Gene3D" id="3.40.50.2300">
    <property type="match status" value="2"/>
</dbReference>
<dbReference type="PANTHER" id="PTHR30146">
    <property type="entry name" value="LACI-RELATED TRANSCRIPTIONAL REPRESSOR"/>
    <property type="match status" value="1"/>
</dbReference>
<dbReference type="OrthoDB" id="181374at2"/>
<evidence type="ECO:0000256" key="4">
    <source>
        <dbReference type="ARBA" id="ARBA00023163"/>
    </source>
</evidence>
<dbReference type="GO" id="GO:0000976">
    <property type="term" value="F:transcription cis-regulatory region binding"/>
    <property type="evidence" value="ECO:0007669"/>
    <property type="project" value="TreeGrafter"/>
</dbReference>
<evidence type="ECO:0000256" key="1">
    <source>
        <dbReference type="ARBA" id="ARBA00022491"/>
    </source>
</evidence>
<dbReference type="InParanoid" id="A0A146GD62"/>
<sequence length="371" mass="41318">MAKSSFLPRYQKVANVVRKRIQQGDYALKAMPSERGLAQELGVNAMTARHGLQILEKEGLLVRQDNGRVAIRKAQHGVKKHLNFAFLVPTLASHGIEKWRLAIEAVTAHLQCNVRTVVYMHWDDPLVLDALNGFDGVFLDPSPEPMPESVSEQLRNKRHPVVSVDHDLSMLGVPSIQLFPPAFTQKLLDHLDAVGHRKIGCLNTQPDDPVIAERINIWRFWMGAHGYHGRLVNEPVAPYGDAMKAGYDAMARQLSSARVQETAWYCTTVDCAIGAMKAILDRNLKPGRDIAICAANGEGIASYYYPAITALEAADPHPFLSLCVQWMMDGRDWQGPLLMQPTEIPLMIRESSDPRLAARLPLLDHPGDHSH</sequence>
<organism evidence="6 7">
    <name type="scientific">Terrimicrobium sacchariphilum</name>
    <dbReference type="NCBI Taxonomy" id="690879"/>
    <lineage>
        <taxon>Bacteria</taxon>
        <taxon>Pseudomonadati</taxon>
        <taxon>Verrucomicrobiota</taxon>
        <taxon>Terrimicrobiia</taxon>
        <taxon>Terrimicrobiales</taxon>
        <taxon>Terrimicrobiaceae</taxon>
        <taxon>Terrimicrobium</taxon>
    </lineage>
</organism>
<dbReference type="Pfam" id="PF00392">
    <property type="entry name" value="GntR"/>
    <property type="match status" value="1"/>
</dbReference>
<name>A0A146GD62_TERSA</name>
<keyword evidence="4" id="KW-0804">Transcription</keyword>